<evidence type="ECO:0000256" key="5">
    <source>
        <dbReference type="ARBA" id="ARBA00022679"/>
    </source>
</evidence>
<organism evidence="14 15">
    <name type="scientific">Nonomuraea endophytica</name>
    <dbReference type="NCBI Taxonomy" id="714136"/>
    <lineage>
        <taxon>Bacteria</taxon>
        <taxon>Bacillati</taxon>
        <taxon>Actinomycetota</taxon>
        <taxon>Actinomycetes</taxon>
        <taxon>Streptosporangiales</taxon>
        <taxon>Streptosporangiaceae</taxon>
        <taxon>Nonomuraea</taxon>
    </lineage>
</organism>
<dbReference type="Gene3D" id="1.10.287.130">
    <property type="match status" value="1"/>
</dbReference>
<gene>
    <name evidence="14" type="ORF">HNR40_007493</name>
</gene>
<keyword evidence="9" id="KW-0902">Two-component regulatory system</keyword>
<evidence type="ECO:0000259" key="13">
    <source>
        <dbReference type="PROSITE" id="PS50885"/>
    </source>
</evidence>
<dbReference type="RefSeq" id="WP_312896659.1">
    <property type="nucleotide sequence ID" value="NZ_JACHIN010000012.1"/>
</dbReference>
<dbReference type="InterPro" id="IPR036097">
    <property type="entry name" value="HisK_dim/P_sf"/>
</dbReference>
<feature type="domain" description="Histidine kinase" evidence="12">
    <location>
        <begin position="153"/>
        <end position="361"/>
    </location>
</feature>
<dbReference type="Pfam" id="PF00512">
    <property type="entry name" value="HisKA"/>
    <property type="match status" value="1"/>
</dbReference>
<dbReference type="InterPro" id="IPR005467">
    <property type="entry name" value="His_kinase_dom"/>
</dbReference>
<evidence type="ECO:0000256" key="6">
    <source>
        <dbReference type="ARBA" id="ARBA00022692"/>
    </source>
</evidence>
<dbReference type="PANTHER" id="PTHR45436:SF5">
    <property type="entry name" value="SENSOR HISTIDINE KINASE TRCS"/>
    <property type="match status" value="1"/>
</dbReference>
<accession>A0A7W8EJW4</accession>
<keyword evidence="15" id="KW-1185">Reference proteome</keyword>
<dbReference type="InterPro" id="IPR004358">
    <property type="entry name" value="Sig_transdc_His_kin-like_C"/>
</dbReference>
<evidence type="ECO:0000256" key="8">
    <source>
        <dbReference type="ARBA" id="ARBA00022989"/>
    </source>
</evidence>
<name>A0A7W8EJW4_9ACTN</name>
<dbReference type="EC" id="2.7.13.3" evidence="3"/>
<evidence type="ECO:0000256" key="2">
    <source>
        <dbReference type="ARBA" id="ARBA00004236"/>
    </source>
</evidence>
<dbReference type="SMART" id="SM00387">
    <property type="entry name" value="HATPase_c"/>
    <property type="match status" value="1"/>
</dbReference>
<proteinExistence type="predicted"/>
<protein>
    <recommendedName>
        <fullName evidence="3">histidine kinase</fullName>
        <ecNumber evidence="3">2.7.13.3</ecNumber>
    </recommendedName>
</protein>
<keyword evidence="8 11" id="KW-1133">Transmembrane helix</keyword>
<keyword evidence="7" id="KW-0418">Kinase</keyword>
<keyword evidence="10 11" id="KW-0472">Membrane</keyword>
<evidence type="ECO:0000256" key="9">
    <source>
        <dbReference type="ARBA" id="ARBA00023012"/>
    </source>
</evidence>
<dbReference type="PROSITE" id="PS50885">
    <property type="entry name" value="HAMP"/>
    <property type="match status" value="1"/>
</dbReference>
<dbReference type="Gene3D" id="3.30.565.10">
    <property type="entry name" value="Histidine kinase-like ATPase, C-terminal domain"/>
    <property type="match status" value="1"/>
</dbReference>
<evidence type="ECO:0000313" key="14">
    <source>
        <dbReference type="EMBL" id="MBB5081998.1"/>
    </source>
</evidence>
<keyword evidence="4" id="KW-0597">Phosphoprotein</keyword>
<dbReference type="CDD" id="cd06225">
    <property type="entry name" value="HAMP"/>
    <property type="match status" value="1"/>
</dbReference>
<dbReference type="PROSITE" id="PS50109">
    <property type="entry name" value="HIS_KIN"/>
    <property type="match status" value="1"/>
</dbReference>
<evidence type="ECO:0000256" key="7">
    <source>
        <dbReference type="ARBA" id="ARBA00022777"/>
    </source>
</evidence>
<evidence type="ECO:0000256" key="10">
    <source>
        <dbReference type="ARBA" id="ARBA00023136"/>
    </source>
</evidence>
<evidence type="ECO:0000256" key="4">
    <source>
        <dbReference type="ARBA" id="ARBA00022553"/>
    </source>
</evidence>
<dbReference type="SMART" id="SM00304">
    <property type="entry name" value="HAMP"/>
    <property type="match status" value="1"/>
</dbReference>
<evidence type="ECO:0000256" key="1">
    <source>
        <dbReference type="ARBA" id="ARBA00000085"/>
    </source>
</evidence>
<sequence>MKSTPMAGLRRRPAIRMRMALSYWGLFVASGAVLLILTVGLWQGQTTTTVHVPGTRAVTTHSSDLGKLLTVAGVALAVMAVVSLLFGWLVAGRFLAPIRAITTTARRISATNLHERLSLQGPDDDLKELADTFDELLARLERSFESERRFAASASHELRTPMTTMRVWLDVAMAKPGPLPPQLVSLGDRIRDELDHVDALLESLLILARTQQGPSDDRSRVALSTLTAAALQRHADTIAALPLHVDHRPGPQVWVTGSETLLTRMIGNVVDNAVRHNTPGGWIRVTTEQARLVIENTGTVLTPEDLGQLTEPFRRPDAERTGTGLGLSIVKAIAEAHNGALSLYARPAGGLRLVITLPFAGDDA</sequence>
<evidence type="ECO:0000259" key="12">
    <source>
        <dbReference type="PROSITE" id="PS50109"/>
    </source>
</evidence>
<comment type="caution">
    <text evidence="14">The sequence shown here is derived from an EMBL/GenBank/DDBJ whole genome shotgun (WGS) entry which is preliminary data.</text>
</comment>
<dbReference type="EMBL" id="JACHIN010000012">
    <property type="protein sequence ID" value="MBB5081998.1"/>
    <property type="molecule type" value="Genomic_DNA"/>
</dbReference>
<comment type="subcellular location">
    <subcellularLocation>
        <location evidence="2">Cell membrane</location>
    </subcellularLocation>
</comment>
<dbReference type="SMART" id="SM00388">
    <property type="entry name" value="HisKA"/>
    <property type="match status" value="1"/>
</dbReference>
<dbReference type="Gene3D" id="6.10.340.10">
    <property type="match status" value="1"/>
</dbReference>
<dbReference type="Pfam" id="PF00672">
    <property type="entry name" value="HAMP"/>
    <property type="match status" value="1"/>
</dbReference>
<comment type="catalytic activity">
    <reaction evidence="1">
        <text>ATP + protein L-histidine = ADP + protein N-phospho-L-histidine.</text>
        <dbReference type="EC" id="2.7.13.3"/>
    </reaction>
</comment>
<dbReference type="GO" id="GO:0000155">
    <property type="term" value="F:phosphorelay sensor kinase activity"/>
    <property type="evidence" value="ECO:0007669"/>
    <property type="project" value="InterPro"/>
</dbReference>
<dbReference type="InterPro" id="IPR003594">
    <property type="entry name" value="HATPase_dom"/>
</dbReference>
<keyword evidence="6 11" id="KW-0812">Transmembrane</keyword>
<evidence type="ECO:0000256" key="3">
    <source>
        <dbReference type="ARBA" id="ARBA00012438"/>
    </source>
</evidence>
<dbReference type="GO" id="GO:0005886">
    <property type="term" value="C:plasma membrane"/>
    <property type="evidence" value="ECO:0007669"/>
    <property type="project" value="UniProtKB-SubCell"/>
</dbReference>
<evidence type="ECO:0000256" key="11">
    <source>
        <dbReference type="SAM" id="Phobius"/>
    </source>
</evidence>
<dbReference type="InterPro" id="IPR050428">
    <property type="entry name" value="TCS_sensor_his_kinase"/>
</dbReference>
<dbReference type="Proteomes" id="UP000568380">
    <property type="component" value="Unassembled WGS sequence"/>
</dbReference>
<feature type="domain" description="HAMP" evidence="13">
    <location>
        <begin position="92"/>
        <end position="145"/>
    </location>
</feature>
<dbReference type="PANTHER" id="PTHR45436">
    <property type="entry name" value="SENSOR HISTIDINE KINASE YKOH"/>
    <property type="match status" value="1"/>
</dbReference>
<dbReference type="Pfam" id="PF02518">
    <property type="entry name" value="HATPase_c"/>
    <property type="match status" value="1"/>
</dbReference>
<feature type="transmembrane region" description="Helical" evidence="11">
    <location>
        <begin position="68"/>
        <end position="91"/>
    </location>
</feature>
<evidence type="ECO:0000313" key="15">
    <source>
        <dbReference type="Proteomes" id="UP000568380"/>
    </source>
</evidence>
<dbReference type="CDD" id="cd00082">
    <property type="entry name" value="HisKA"/>
    <property type="match status" value="1"/>
</dbReference>
<dbReference type="SUPFAM" id="SSF47384">
    <property type="entry name" value="Homodimeric domain of signal transducing histidine kinase"/>
    <property type="match status" value="1"/>
</dbReference>
<dbReference type="PRINTS" id="PR00344">
    <property type="entry name" value="BCTRLSENSOR"/>
</dbReference>
<reference evidence="14 15" key="1">
    <citation type="submission" date="2020-08" db="EMBL/GenBank/DDBJ databases">
        <title>Genomic Encyclopedia of Type Strains, Phase IV (KMG-IV): sequencing the most valuable type-strain genomes for metagenomic binning, comparative biology and taxonomic classification.</title>
        <authorList>
            <person name="Goeker M."/>
        </authorList>
    </citation>
    <scope>NUCLEOTIDE SEQUENCE [LARGE SCALE GENOMIC DNA]</scope>
    <source>
        <strain evidence="14 15">DSM 45385</strain>
    </source>
</reference>
<dbReference type="InterPro" id="IPR003660">
    <property type="entry name" value="HAMP_dom"/>
</dbReference>
<dbReference type="InterPro" id="IPR036890">
    <property type="entry name" value="HATPase_C_sf"/>
</dbReference>
<keyword evidence="5" id="KW-0808">Transferase</keyword>
<dbReference type="InterPro" id="IPR003661">
    <property type="entry name" value="HisK_dim/P_dom"/>
</dbReference>
<dbReference type="SUPFAM" id="SSF158472">
    <property type="entry name" value="HAMP domain-like"/>
    <property type="match status" value="1"/>
</dbReference>
<dbReference type="SUPFAM" id="SSF55874">
    <property type="entry name" value="ATPase domain of HSP90 chaperone/DNA topoisomerase II/histidine kinase"/>
    <property type="match status" value="1"/>
</dbReference>
<feature type="transmembrane region" description="Helical" evidence="11">
    <location>
        <begin position="21"/>
        <end position="42"/>
    </location>
</feature>
<dbReference type="AlphaFoldDB" id="A0A7W8EJW4"/>